<comment type="caution">
    <text evidence="1">The sequence shown here is derived from an EMBL/GenBank/DDBJ whole genome shotgun (WGS) entry which is preliminary data.</text>
</comment>
<proteinExistence type="predicted"/>
<reference evidence="1" key="1">
    <citation type="submission" date="2021-02" db="EMBL/GenBank/DDBJ databases">
        <authorList>
            <person name="Dougan E. K."/>
            <person name="Rhodes N."/>
            <person name="Thang M."/>
            <person name="Chan C."/>
        </authorList>
    </citation>
    <scope>NUCLEOTIDE SEQUENCE</scope>
</reference>
<feature type="non-terminal residue" evidence="1">
    <location>
        <position position="1"/>
    </location>
</feature>
<name>A0A813IWW6_POLGL</name>
<sequence length="91" mass="10025">KQFRYFWLGLFGRVGLHPSCGRGLLCSAIGDGHTVWLSALRALPVAPTGAAAAASPPSPRLSCEQILQHDCHRWDVLARQEQVYESVLARR</sequence>
<accession>A0A813IWW6</accession>
<dbReference type="AlphaFoldDB" id="A0A813IWW6"/>
<dbReference type="Proteomes" id="UP000626109">
    <property type="component" value="Unassembled WGS sequence"/>
</dbReference>
<protein>
    <submittedName>
        <fullName evidence="1">Uncharacterized protein</fullName>
    </submittedName>
</protein>
<organism evidence="1 2">
    <name type="scientific">Polarella glacialis</name>
    <name type="common">Dinoflagellate</name>
    <dbReference type="NCBI Taxonomy" id="89957"/>
    <lineage>
        <taxon>Eukaryota</taxon>
        <taxon>Sar</taxon>
        <taxon>Alveolata</taxon>
        <taxon>Dinophyceae</taxon>
        <taxon>Suessiales</taxon>
        <taxon>Suessiaceae</taxon>
        <taxon>Polarella</taxon>
    </lineage>
</organism>
<gene>
    <name evidence="1" type="ORF">PGLA2088_LOCUS15570</name>
</gene>
<feature type="non-terminal residue" evidence="1">
    <location>
        <position position="91"/>
    </location>
</feature>
<evidence type="ECO:0000313" key="1">
    <source>
        <dbReference type="EMBL" id="CAE8664403.1"/>
    </source>
</evidence>
<dbReference type="EMBL" id="CAJNNW010019336">
    <property type="protein sequence ID" value="CAE8664403.1"/>
    <property type="molecule type" value="Genomic_DNA"/>
</dbReference>
<evidence type="ECO:0000313" key="2">
    <source>
        <dbReference type="Proteomes" id="UP000626109"/>
    </source>
</evidence>